<comment type="caution">
    <text evidence="2">The sequence shown here is derived from an EMBL/GenBank/DDBJ whole genome shotgun (WGS) entry which is preliminary data.</text>
</comment>
<sequence length="71" mass="7737">AESHGISSIAFPCISTGVYRYPQKEAAQIALNAIRKTIKGGGYKGNIVLCCFLKEDAAIYKELLAFPTWSL</sequence>
<organism evidence="2">
    <name type="scientific">gut metagenome</name>
    <dbReference type="NCBI Taxonomy" id="749906"/>
    <lineage>
        <taxon>unclassified sequences</taxon>
        <taxon>metagenomes</taxon>
        <taxon>organismal metagenomes</taxon>
    </lineage>
</organism>
<dbReference type="PROSITE" id="PS51154">
    <property type="entry name" value="MACRO"/>
    <property type="match status" value="1"/>
</dbReference>
<dbReference type="Gene3D" id="3.40.220.10">
    <property type="entry name" value="Leucine Aminopeptidase, subunit E, domain 1"/>
    <property type="match status" value="1"/>
</dbReference>
<reference evidence="2" key="1">
    <citation type="journal article" date="2012" name="PLoS ONE">
        <title>Gene sets for utilization of primary and secondary nutrition supplies in the distal gut of endangered iberian lynx.</title>
        <authorList>
            <person name="Alcaide M."/>
            <person name="Messina E."/>
            <person name="Richter M."/>
            <person name="Bargiela R."/>
            <person name="Peplies J."/>
            <person name="Huws S.A."/>
            <person name="Newbold C.J."/>
            <person name="Golyshin P.N."/>
            <person name="Simon M.A."/>
            <person name="Lopez G."/>
            <person name="Yakimov M.M."/>
            <person name="Ferrer M."/>
        </authorList>
    </citation>
    <scope>NUCLEOTIDE SEQUENCE</scope>
</reference>
<dbReference type="Pfam" id="PF01661">
    <property type="entry name" value="Macro"/>
    <property type="match status" value="1"/>
</dbReference>
<gene>
    <name evidence="2" type="ORF">EVA_12269</name>
</gene>
<evidence type="ECO:0000259" key="1">
    <source>
        <dbReference type="PROSITE" id="PS51154"/>
    </source>
</evidence>
<accession>J9CHV4</accession>
<dbReference type="PANTHER" id="PTHR11106">
    <property type="entry name" value="GANGLIOSIDE INDUCED DIFFERENTIATION ASSOCIATED PROTEIN 2-RELATED"/>
    <property type="match status" value="1"/>
</dbReference>
<feature type="domain" description="Macro" evidence="1">
    <location>
        <begin position="1"/>
        <end position="68"/>
    </location>
</feature>
<dbReference type="InterPro" id="IPR043472">
    <property type="entry name" value="Macro_dom-like"/>
</dbReference>
<feature type="non-terminal residue" evidence="2">
    <location>
        <position position="1"/>
    </location>
</feature>
<protein>
    <submittedName>
        <fullName evidence="2">Protein containing Appr-1-p processing domain protein</fullName>
    </submittedName>
</protein>
<dbReference type="PANTHER" id="PTHR11106:SF27">
    <property type="entry name" value="MACRO DOMAIN-CONTAINING PROTEIN"/>
    <property type="match status" value="1"/>
</dbReference>
<dbReference type="AlphaFoldDB" id="J9CHV4"/>
<dbReference type="EMBL" id="AMCI01003723">
    <property type="protein sequence ID" value="EJW99625.1"/>
    <property type="molecule type" value="Genomic_DNA"/>
</dbReference>
<evidence type="ECO:0000313" key="2">
    <source>
        <dbReference type="EMBL" id="EJW99625.1"/>
    </source>
</evidence>
<name>J9CHV4_9ZZZZ</name>
<dbReference type="InterPro" id="IPR002589">
    <property type="entry name" value="Macro_dom"/>
</dbReference>
<dbReference type="SUPFAM" id="SSF52949">
    <property type="entry name" value="Macro domain-like"/>
    <property type="match status" value="1"/>
</dbReference>
<proteinExistence type="predicted"/>